<comment type="caution">
    <text evidence="2">The sequence shown here is derived from an EMBL/GenBank/DDBJ whole genome shotgun (WGS) entry which is preliminary data.</text>
</comment>
<sequence>MPHESPTSLKPYKKRQKKSLETGSGLVMPRGRGKLRAITEMPMDVVLEAPDLLNISRLSKSLREILMSKSARPIWVRVLSRDPDFPWAEFPRLGMNEPQFVNLAFSDHCHVRRIVFVEKKRTYSNVSQALSQSGQYPRNVALQSTVMSRLSSA</sequence>
<evidence type="ECO:0000313" key="3">
    <source>
        <dbReference type="Proteomes" id="UP001465976"/>
    </source>
</evidence>
<proteinExistence type="predicted"/>
<protein>
    <recommendedName>
        <fullName evidence="4">F-box domain-containing protein</fullName>
    </recommendedName>
</protein>
<evidence type="ECO:0000256" key="1">
    <source>
        <dbReference type="SAM" id="MobiDB-lite"/>
    </source>
</evidence>
<dbReference type="EMBL" id="JBAHYK010001455">
    <property type="protein sequence ID" value="KAL0567954.1"/>
    <property type="molecule type" value="Genomic_DNA"/>
</dbReference>
<feature type="region of interest" description="Disordered" evidence="1">
    <location>
        <begin position="1"/>
        <end position="26"/>
    </location>
</feature>
<accession>A0ABR3EYU0</accession>
<evidence type="ECO:0008006" key="4">
    <source>
        <dbReference type="Google" id="ProtNLM"/>
    </source>
</evidence>
<dbReference type="Proteomes" id="UP001465976">
    <property type="component" value="Unassembled WGS sequence"/>
</dbReference>
<keyword evidence="3" id="KW-1185">Reference proteome</keyword>
<gene>
    <name evidence="2" type="ORF">V5O48_014034</name>
</gene>
<name>A0ABR3EYU0_9AGAR</name>
<evidence type="ECO:0000313" key="2">
    <source>
        <dbReference type="EMBL" id="KAL0567954.1"/>
    </source>
</evidence>
<reference evidence="2 3" key="1">
    <citation type="submission" date="2024-02" db="EMBL/GenBank/DDBJ databases">
        <title>A draft genome for the cacao thread blight pathogen Marasmius crinis-equi.</title>
        <authorList>
            <person name="Cohen S.P."/>
            <person name="Baruah I.K."/>
            <person name="Amoako-Attah I."/>
            <person name="Bukari Y."/>
            <person name="Meinhardt L.W."/>
            <person name="Bailey B.A."/>
        </authorList>
    </citation>
    <scope>NUCLEOTIDE SEQUENCE [LARGE SCALE GENOMIC DNA]</scope>
    <source>
        <strain evidence="2 3">GH-76</strain>
    </source>
</reference>
<organism evidence="2 3">
    <name type="scientific">Marasmius crinis-equi</name>
    <dbReference type="NCBI Taxonomy" id="585013"/>
    <lineage>
        <taxon>Eukaryota</taxon>
        <taxon>Fungi</taxon>
        <taxon>Dikarya</taxon>
        <taxon>Basidiomycota</taxon>
        <taxon>Agaricomycotina</taxon>
        <taxon>Agaricomycetes</taxon>
        <taxon>Agaricomycetidae</taxon>
        <taxon>Agaricales</taxon>
        <taxon>Marasmiineae</taxon>
        <taxon>Marasmiaceae</taxon>
        <taxon>Marasmius</taxon>
    </lineage>
</organism>